<dbReference type="EMBL" id="JAGFOA010000007">
    <property type="protein sequence ID" value="MBO3664893.1"/>
    <property type="molecule type" value="Genomic_DNA"/>
</dbReference>
<keyword evidence="1" id="KW-0472">Membrane</keyword>
<name>A0A939QL15_9MICO</name>
<accession>A0A939QL15</accession>
<comment type="caution">
    <text evidence="2">The sequence shown here is derived from an EMBL/GenBank/DDBJ whole genome shotgun (WGS) entry which is preliminary data.</text>
</comment>
<keyword evidence="1" id="KW-1133">Transmembrane helix</keyword>
<keyword evidence="1" id="KW-0812">Transmembrane</keyword>
<dbReference type="Proteomes" id="UP000680132">
    <property type="component" value="Unassembled WGS sequence"/>
</dbReference>
<reference evidence="2" key="1">
    <citation type="submission" date="2021-03" db="EMBL/GenBank/DDBJ databases">
        <title>Microbacterium sp. nov., a novel actinobacterium isolated from cow dung.</title>
        <authorList>
            <person name="Zhang L."/>
        </authorList>
    </citation>
    <scope>NUCLEOTIDE SEQUENCE</scope>
    <source>
        <strain evidence="2">NEAU-LLB</strain>
    </source>
</reference>
<evidence type="ECO:0000313" key="3">
    <source>
        <dbReference type="Proteomes" id="UP000680132"/>
    </source>
</evidence>
<organism evidence="2 3">
    <name type="scientific">Microbacterium stercoris</name>
    <dbReference type="NCBI Taxonomy" id="2820289"/>
    <lineage>
        <taxon>Bacteria</taxon>
        <taxon>Bacillati</taxon>
        <taxon>Actinomycetota</taxon>
        <taxon>Actinomycetes</taxon>
        <taxon>Micrococcales</taxon>
        <taxon>Microbacteriaceae</taxon>
        <taxon>Microbacterium</taxon>
    </lineage>
</organism>
<dbReference type="AlphaFoldDB" id="A0A939QL15"/>
<evidence type="ECO:0000256" key="1">
    <source>
        <dbReference type="SAM" id="Phobius"/>
    </source>
</evidence>
<sequence>MTTRADRAAVAEYLTVLRDAGPGLDRAQIEAFERLTPGQLDVLAVHLLEPAAAPSVTPAAGPRGRIREAVSTTLLLAAAFGVSIAGVVWASVSFDPHSDRATSIAEQTGIDVLEGLDQTSFDAW</sequence>
<feature type="transmembrane region" description="Helical" evidence="1">
    <location>
        <begin position="73"/>
        <end position="92"/>
    </location>
</feature>
<protein>
    <submittedName>
        <fullName evidence="2">Uncharacterized protein</fullName>
    </submittedName>
</protein>
<evidence type="ECO:0000313" key="2">
    <source>
        <dbReference type="EMBL" id="MBO3664893.1"/>
    </source>
</evidence>
<dbReference type="RefSeq" id="WP_208505034.1">
    <property type="nucleotide sequence ID" value="NZ_JAGFOA010000007.1"/>
</dbReference>
<proteinExistence type="predicted"/>
<gene>
    <name evidence="2" type="ORF">J5V96_15460</name>
</gene>
<keyword evidence="3" id="KW-1185">Reference proteome</keyword>